<comment type="caution">
    <text evidence="1">The sequence shown here is derived from an EMBL/GenBank/DDBJ whole genome shotgun (WGS) entry which is preliminary data.</text>
</comment>
<proteinExistence type="predicted"/>
<name>A0ACC2KZW4_PERAE</name>
<evidence type="ECO:0000313" key="2">
    <source>
        <dbReference type="Proteomes" id="UP001234297"/>
    </source>
</evidence>
<reference evidence="1 2" key="1">
    <citation type="journal article" date="2022" name="Hortic Res">
        <title>A haplotype resolved chromosomal level avocado genome allows analysis of novel avocado genes.</title>
        <authorList>
            <person name="Nath O."/>
            <person name="Fletcher S.J."/>
            <person name="Hayward A."/>
            <person name="Shaw L.M."/>
            <person name="Masouleh A.K."/>
            <person name="Furtado A."/>
            <person name="Henry R.J."/>
            <person name="Mitter N."/>
        </authorList>
    </citation>
    <scope>NUCLEOTIDE SEQUENCE [LARGE SCALE GENOMIC DNA]</scope>
    <source>
        <strain evidence="2">cv. Hass</strain>
    </source>
</reference>
<organism evidence="1 2">
    <name type="scientific">Persea americana</name>
    <name type="common">Avocado</name>
    <dbReference type="NCBI Taxonomy" id="3435"/>
    <lineage>
        <taxon>Eukaryota</taxon>
        <taxon>Viridiplantae</taxon>
        <taxon>Streptophyta</taxon>
        <taxon>Embryophyta</taxon>
        <taxon>Tracheophyta</taxon>
        <taxon>Spermatophyta</taxon>
        <taxon>Magnoliopsida</taxon>
        <taxon>Magnoliidae</taxon>
        <taxon>Laurales</taxon>
        <taxon>Lauraceae</taxon>
        <taxon>Persea</taxon>
    </lineage>
</organism>
<dbReference type="EMBL" id="CM056814">
    <property type="protein sequence ID" value="KAJ8626647.1"/>
    <property type="molecule type" value="Genomic_DNA"/>
</dbReference>
<protein>
    <submittedName>
        <fullName evidence="1">Uncharacterized protein</fullName>
    </submittedName>
</protein>
<accession>A0ACC2KZW4</accession>
<evidence type="ECO:0000313" key="1">
    <source>
        <dbReference type="EMBL" id="KAJ8626647.1"/>
    </source>
</evidence>
<sequence>MAPGLSAISQTSFSLAAILQNHQNTPPKIPNNGFFRTKPSSKNPSPSPSHSNTTHVSRAPALLEPAIYQTNNDPNSKICRFCDLGDLSSAMNLLSETSLRKFQLDSKTYCSILQLCADHKSLSDGRKVHTILTSSGVEIDPVLGAKLVFMYVKCGDLREGRRVFDKIENENVFVWNLVMNEHMRIGEFTESISLYKQMRESGVELNSYTFSCVLKCFAVLRGVRDGERVHGYLLRLGYGSYNTVGNALIAFYAKCKKIESAYALFDEMLERDVISWNSMISGFVSNGLAERGVGIFSEMWFSGIRMDLITMVSVLPACAEMGFHRQARVLHGYAIKSGYAEEITFCNSLLDMYAKCSKLSNAVRVFERMSKRSVVSWTSMISGYTRDGKFDKAIELFEEMEVEGIKPDLFTVTSILHACACNGSIEQGKGIHDYVMRNGLQSNLSVANALMDMYAKCGSMEDARLIFDHMFARDIISWNTMIGGYSKNSLPNEALDLFVKMQLESKPNGVTMACILPACASLSALEKGREIHGHILRNGFLSDGYIANALVDMYVKCGALALARLLFDRMTMKDLVSWTVMIAGYGMHGHGKYAISAFNQMQDMGIKPDEVSFVAILYACSHSGLVDEGWRFFTTMRDDCKIEPKLEHYACMVDLLSRAGHLRRAYKFIESMPIEPDSTVWGALLCGCRTQRDVKLAEKVAEHVFELEPANTGYYILLANIYAEAEMWEAVKKIRERIGSRKLRKNPGCSWIEIKGRVNVFVAGDRSHPQSGKLQSFLETVRIRMKEEGYIPKKRYALLNGDDKEKEEALCGHSEKLAIAFGILNSPPGRSIRVTKNLRVCGDCHEVAKFMSKMVETEIVLRDSNRFHLFENGRCSCRGYW</sequence>
<keyword evidence="2" id="KW-1185">Reference proteome</keyword>
<gene>
    <name evidence="1" type="ORF">MRB53_019954</name>
</gene>
<dbReference type="Proteomes" id="UP001234297">
    <property type="component" value="Chromosome 6"/>
</dbReference>